<comment type="caution">
    <text evidence="1">The sequence shown here is derived from an EMBL/GenBank/DDBJ whole genome shotgun (WGS) entry which is preliminary data.</text>
</comment>
<dbReference type="Gene3D" id="3.30.559.30">
    <property type="entry name" value="Nonribosomal peptide synthetase, condensation domain"/>
    <property type="match status" value="1"/>
</dbReference>
<protein>
    <recommendedName>
        <fullName evidence="2">Alcohol acetyltransferase</fullName>
    </recommendedName>
</protein>
<proteinExistence type="predicted"/>
<reference evidence="1" key="1">
    <citation type="submission" date="2019-08" db="EMBL/GenBank/DDBJ databases">
        <authorList>
            <person name="Kucharzyk K."/>
            <person name="Murdoch R.W."/>
            <person name="Higgins S."/>
            <person name="Loffler F."/>
        </authorList>
    </citation>
    <scope>NUCLEOTIDE SEQUENCE</scope>
</reference>
<evidence type="ECO:0000313" key="1">
    <source>
        <dbReference type="EMBL" id="MPM37700.1"/>
    </source>
</evidence>
<organism evidence="1">
    <name type="scientific">bioreactor metagenome</name>
    <dbReference type="NCBI Taxonomy" id="1076179"/>
    <lineage>
        <taxon>unclassified sequences</taxon>
        <taxon>metagenomes</taxon>
        <taxon>ecological metagenomes</taxon>
    </lineage>
</organism>
<accession>A0A644Z9Y3</accession>
<dbReference type="EMBL" id="VSSQ01008038">
    <property type="protein sequence ID" value="MPM37700.1"/>
    <property type="molecule type" value="Genomic_DNA"/>
</dbReference>
<evidence type="ECO:0008006" key="2">
    <source>
        <dbReference type="Google" id="ProtNLM"/>
    </source>
</evidence>
<dbReference type="AlphaFoldDB" id="A0A644Z9Y3"/>
<dbReference type="SUPFAM" id="SSF52777">
    <property type="entry name" value="CoA-dependent acyltransferases"/>
    <property type="match status" value="2"/>
</dbReference>
<gene>
    <name evidence="1" type="ORF">SDC9_84319</name>
</gene>
<name>A0A644Z9Y3_9ZZZZ</name>
<sequence>MATKKQWYKLDNAGVLYSALQREEYSAVYRFSAVMTQPVDPAALQKAIDAVLPRFPGFAVRIRRGVFWYYFEPNNAPGPFLKEDVADPCQPFRFHEDAGWLIRFYRYQNRISFEAFHALSDGAGAITFFKTLLAEYLRQTGILVPVGEGILDLNEPPRQEELEDAYARYVGPAARRLPLIKRSYQNLGQAEPFYTFHVTMGFVPLDKLREKARSYGVSVTEYLAAALLWVLAEKQRRENYHRMRPVTLAVPVNLRPWFPSETLRNFLVTVQPGFDPALGEHSFAEVAAQVRHYMRLHISPQEMRAQITRNVRYQSNTALQLLPRVVKNSIVAYHYRTRGVRPYSATFTNPGAIPMPEAMKPHIHHMEVVLGQATVPRPHVASVSYGNIMEITVAGTQADAETERDFFRFLVREGLPVRIESNRSNPERRM</sequence>